<organism evidence="3 4">
    <name type="scientific">Halopelagius longus</name>
    <dbReference type="NCBI Taxonomy" id="1236180"/>
    <lineage>
        <taxon>Archaea</taxon>
        <taxon>Methanobacteriati</taxon>
        <taxon>Methanobacteriota</taxon>
        <taxon>Stenosarchaea group</taxon>
        <taxon>Halobacteria</taxon>
        <taxon>Halobacteriales</taxon>
        <taxon>Haloferacaceae</taxon>
    </lineage>
</organism>
<feature type="transmembrane region" description="Helical" evidence="1">
    <location>
        <begin position="176"/>
        <end position="196"/>
    </location>
</feature>
<feature type="transmembrane region" description="Helical" evidence="1">
    <location>
        <begin position="88"/>
        <end position="109"/>
    </location>
</feature>
<feature type="transmembrane region" description="Helical" evidence="1">
    <location>
        <begin position="63"/>
        <end position="82"/>
    </location>
</feature>
<evidence type="ECO:0000313" key="4">
    <source>
        <dbReference type="Proteomes" id="UP000199289"/>
    </source>
</evidence>
<dbReference type="EMBL" id="FNKQ01000003">
    <property type="protein sequence ID" value="SDQ83538.1"/>
    <property type="molecule type" value="Genomic_DNA"/>
</dbReference>
<reference evidence="2 5" key="3">
    <citation type="submission" date="2018-07" db="EMBL/GenBank/DDBJ databases">
        <title>Genome sequence of extremly halophilic archaeon Halopelagius longus strain BC12-B1.</title>
        <authorList>
            <person name="Zhang X."/>
        </authorList>
    </citation>
    <scope>NUCLEOTIDE SEQUENCE [LARGE SCALE GENOMIC DNA]</scope>
    <source>
        <strain evidence="2 5">BC12-B1</strain>
    </source>
</reference>
<feature type="transmembrane region" description="Helical" evidence="1">
    <location>
        <begin position="202"/>
        <end position="224"/>
    </location>
</feature>
<evidence type="ECO:0000313" key="5">
    <source>
        <dbReference type="Proteomes" id="UP000255421"/>
    </source>
</evidence>
<keyword evidence="1" id="KW-1133">Transmembrane helix</keyword>
<proteinExistence type="predicted"/>
<name>A0A1H1E4V0_9EURY</name>
<evidence type="ECO:0000256" key="1">
    <source>
        <dbReference type="SAM" id="Phobius"/>
    </source>
</evidence>
<keyword evidence="1" id="KW-0472">Membrane</keyword>
<dbReference type="EMBL" id="QQST01000001">
    <property type="protein sequence ID" value="RDI71600.1"/>
    <property type="molecule type" value="Genomic_DNA"/>
</dbReference>
<sequence>MSRRVPEFALVTGLLLGLSTLVSGLVLADEIVTSSLLSALVAYPFVAYAVARDDDPTTVMPPRAILGVGVCFGLALFAASLLDGPSPARALFGLFAGLLVALPPVAYAVRFEAGVNPLHPRTTVLAGVGAGVALLVVGLLADSVAYGAADALLVSLSAAVYGTARGVRFDARTKRVAVAVGVLLGVAVVAVGVARSEPLGDWLAAAMAVTLAPSVYYALTSAEFESGRRRTRR</sequence>
<dbReference type="Proteomes" id="UP000199289">
    <property type="component" value="Unassembled WGS sequence"/>
</dbReference>
<dbReference type="RefSeq" id="WP_092538215.1">
    <property type="nucleotide sequence ID" value="NZ_FNKQ01000003.1"/>
</dbReference>
<gene>
    <name evidence="2" type="ORF">DWB78_07600</name>
    <name evidence="3" type="ORF">SAMN05216278_2727</name>
</gene>
<accession>A0A1H1E4V0</accession>
<dbReference type="Proteomes" id="UP000255421">
    <property type="component" value="Unassembled WGS sequence"/>
</dbReference>
<evidence type="ECO:0000313" key="3">
    <source>
        <dbReference type="EMBL" id="SDQ83538.1"/>
    </source>
</evidence>
<reference evidence="3" key="1">
    <citation type="submission" date="2016-10" db="EMBL/GenBank/DDBJ databases">
        <authorList>
            <person name="de Groot N.N."/>
        </authorList>
    </citation>
    <scope>NUCLEOTIDE SEQUENCE [LARGE SCALE GENOMIC DNA]</scope>
    <source>
        <strain evidence="3">CGMCC 1.12397</strain>
    </source>
</reference>
<feature type="transmembrane region" description="Helical" evidence="1">
    <location>
        <begin position="34"/>
        <end position="51"/>
    </location>
</feature>
<protein>
    <submittedName>
        <fullName evidence="3">Uncharacterized protein</fullName>
    </submittedName>
</protein>
<evidence type="ECO:0000313" key="2">
    <source>
        <dbReference type="EMBL" id="RDI71600.1"/>
    </source>
</evidence>
<feature type="transmembrane region" description="Helical" evidence="1">
    <location>
        <begin position="146"/>
        <end position="164"/>
    </location>
</feature>
<feature type="transmembrane region" description="Helical" evidence="1">
    <location>
        <begin position="121"/>
        <end position="140"/>
    </location>
</feature>
<reference evidence="4" key="2">
    <citation type="submission" date="2016-10" db="EMBL/GenBank/DDBJ databases">
        <authorList>
            <person name="Varghese N."/>
            <person name="Submissions S."/>
        </authorList>
    </citation>
    <scope>NUCLEOTIDE SEQUENCE [LARGE SCALE GENOMIC DNA]</scope>
    <source>
        <strain evidence="4">CGMCC 1.12397</strain>
    </source>
</reference>
<keyword evidence="5" id="KW-1185">Reference proteome</keyword>
<keyword evidence="1" id="KW-0812">Transmembrane</keyword>
<dbReference type="AlphaFoldDB" id="A0A1H1E4V0"/>
<dbReference type="OrthoDB" id="343232at2157"/>